<feature type="domain" description="Intradiol ring-cleavage dioxygenases" evidence="2">
    <location>
        <begin position="141"/>
        <end position="236"/>
    </location>
</feature>
<dbReference type="EMBL" id="MU853343">
    <property type="protein sequence ID" value="KAK4112248.1"/>
    <property type="molecule type" value="Genomic_DNA"/>
</dbReference>
<dbReference type="AlphaFoldDB" id="A0AAN6TDA2"/>
<feature type="signal peptide" evidence="1">
    <location>
        <begin position="1"/>
        <end position="22"/>
    </location>
</feature>
<dbReference type="RefSeq" id="XP_064669818.1">
    <property type="nucleotide sequence ID" value="XM_064816822.1"/>
</dbReference>
<dbReference type="GeneID" id="89940947"/>
<organism evidence="3 4">
    <name type="scientific">Canariomyces notabilis</name>
    <dbReference type="NCBI Taxonomy" id="2074819"/>
    <lineage>
        <taxon>Eukaryota</taxon>
        <taxon>Fungi</taxon>
        <taxon>Dikarya</taxon>
        <taxon>Ascomycota</taxon>
        <taxon>Pezizomycotina</taxon>
        <taxon>Sordariomycetes</taxon>
        <taxon>Sordariomycetidae</taxon>
        <taxon>Sordariales</taxon>
        <taxon>Chaetomiaceae</taxon>
        <taxon>Canariomyces</taxon>
    </lineage>
</organism>
<dbReference type="InterPro" id="IPR000627">
    <property type="entry name" value="Intradiol_dOase_C"/>
</dbReference>
<feature type="chain" id="PRO_5042944246" evidence="1">
    <location>
        <begin position="23"/>
        <end position="372"/>
    </location>
</feature>
<dbReference type="GO" id="GO:0016702">
    <property type="term" value="F:oxidoreductase activity, acting on single donors with incorporation of molecular oxygen, incorporation of two atoms of oxygen"/>
    <property type="evidence" value="ECO:0007669"/>
    <property type="project" value="InterPro"/>
</dbReference>
<proteinExistence type="predicted"/>
<comment type="caution">
    <text evidence="3">The sequence shown here is derived from an EMBL/GenBank/DDBJ whole genome shotgun (WGS) entry which is preliminary data.</text>
</comment>
<dbReference type="Pfam" id="PF00775">
    <property type="entry name" value="Dioxygenase_C"/>
    <property type="match status" value="1"/>
</dbReference>
<dbReference type="Proteomes" id="UP001302812">
    <property type="component" value="Unassembled WGS sequence"/>
</dbReference>
<dbReference type="GO" id="GO:0008199">
    <property type="term" value="F:ferric iron binding"/>
    <property type="evidence" value="ECO:0007669"/>
    <property type="project" value="InterPro"/>
</dbReference>
<dbReference type="CDD" id="cd03457">
    <property type="entry name" value="intradiol_dioxygenase_like"/>
    <property type="match status" value="1"/>
</dbReference>
<dbReference type="Gene3D" id="2.60.130.10">
    <property type="entry name" value="Aromatic compound dioxygenase"/>
    <property type="match status" value="1"/>
</dbReference>
<evidence type="ECO:0000259" key="2">
    <source>
        <dbReference type="Pfam" id="PF00775"/>
    </source>
</evidence>
<reference evidence="3" key="1">
    <citation type="journal article" date="2023" name="Mol. Phylogenet. Evol.">
        <title>Genome-scale phylogeny and comparative genomics of the fungal order Sordariales.</title>
        <authorList>
            <person name="Hensen N."/>
            <person name="Bonometti L."/>
            <person name="Westerberg I."/>
            <person name="Brannstrom I.O."/>
            <person name="Guillou S."/>
            <person name="Cros-Aarteil S."/>
            <person name="Calhoun S."/>
            <person name="Haridas S."/>
            <person name="Kuo A."/>
            <person name="Mondo S."/>
            <person name="Pangilinan J."/>
            <person name="Riley R."/>
            <person name="LaButti K."/>
            <person name="Andreopoulos B."/>
            <person name="Lipzen A."/>
            <person name="Chen C."/>
            <person name="Yan M."/>
            <person name="Daum C."/>
            <person name="Ng V."/>
            <person name="Clum A."/>
            <person name="Steindorff A."/>
            <person name="Ohm R.A."/>
            <person name="Martin F."/>
            <person name="Silar P."/>
            <person name="Natvig D.O."/>
            <person name="Lalanne C."/>
            <person name="Gautier V."/>
            <person name="Ament-Velasquez S.L."/>
            <person name="Kruys A."/>
            <person name="Hutchinson M.I."/>
            <person name="Powell A.J."/>
            <person name="Barry K."/>
            <person name="Miller A.N."/>
            <person name="Grigoriev I.V."/>
            <person name="Debuchy R."/>
            <person name="Gladieux P."/>
            <person name="Hiltunen Thoren M."/>
            <person name="Johannesson H."/>
        </authorList>
    </citation>
    <scope>NUCLEOTIDE SEQUENCE</scope>
    <source>
        <strain evidence="3">CBS 508.74</strain>
    </source>
</reference>
<keyword evidence="4" id="KW-1185">Reference proteome</keyword>
<keyword evidence="3" id="KW-0223">Dioxygenase</keyword>
<dbReference type="PANTHER" id="PTHR34315:SF2">
    <property type="entry name" value="ANCHORED DIOXYGENASE, PUTATIVE (AFU_ORTHOLOGUE AFUA_3G01800)-RELATED"/>
    <property type="match status" value="1"/>
</dbReference>
<keyword evidence="3" id="KW-0560">Oxidoreductase</keyword>
<gene>
    <name evidence="3" type="ORF">N656DRAFT_789897</name>
</gene>
<keyword evidence="1" id="KW-0732">Signal</keyword>
<protein>
    <submittedName>
        <fullName evidence="3">Aromatic compound dioxygenase</fullName>
    </submittedName>
</protein>
<evidence type="ECO:0000256" key="1">
    <source>
        <dbReference type="SAM" id="SignalP"/>
    </source>
</evidence>
<dbReference type="PANTHER" id="PTHR34315">
    <property type="match status" value="1"/>
</dbReference>
<accession>A0AAN6TDA2</accession>
<reference evidence="3" key="2">
    <citation type="submission" date="2023-05" db="EMBL/GenBank/DDBJ databases">
        <authorList>
            <consortium name="Lawrence Berkeley National Laboratory"/>
            <person name="Steindorff A."/>
            <person name="Hensen N."/>
            <person name="Bonometti L."/>
            <person name="Westerberg I."/>
            <person name="Brannstrom I.O."/>
            <person name="Guillou S."/>
            <person name="Cros-Aarteil S."/>
            <person name="Calhoun S."/>
            <person name="Haridas S."/>
            <person name="Kuo A."/>
            <person name="Mondo S."/>
            <person name="Pangilinan J."/>
            <person name="Riley R."/>
            <person name="Labutti K."/>
            <person name="Andreopoulos B."/>
            <person name="Lipzen A."/>
            <person name="Chen C."/>
            <person name="Yanf M."/>
            <person name="Daum C."/>
            <person name="Ng V."/>
            <person name="Clum A."/>
            <person name="Ohm R."/>
            <person name="Martin F."/>
            <person name="Silar P."/>
            <person name="Natvig D."/>
            <person name="Lalanne C."/>
            <person name="Gautier V."/>
            <person name="Ament-Velasquez S.L."/>
            <person name="Kruys A."/>
            <person name="Hutchinson M.I."/>
            <person name="Powell A.J."/>
            <person name="Barry K."/>
            <person name="Miller A.N."/>
            <person name="Grigoriev I.V."/>
            <person name="Debuchy R."/>
            <person name="Gladieux P."/>
            <person name="Thoren M.H."/>
            <person name="Johannesson H."/>
        </authorList>
    </citation>
    <scope>NUCLEOTIDE SEQUENCE</scope>
    <source>
        <strain evidence="3">CBS 508.74</strain>
    </source>
</reference>
<sequence length="372" mass="40890">MLGSTFCSLAVAAIVFLCGTSAHPGEKLDVREALTEARVRHTLADLQYRELSKCNDDAEAQSRADRAMKRRLETFQRLRKERGISSDSHLYIHRRDNVAFAKWAATSHDKTGILNFTTDTPHAEIFGANSTCILTPDNIIGPYFVHGEQIRSNIVEGQAGIPLHLELSFVNINTCKSTPNLLIDIWQCNAMGVYSGVSAAGQAGLKTTYLRGVQQTDTDGVVEFDTIFPGHYQGRATHIHVSVHSGARVLPNNTYTGGTIHHISQMFFDQALINAVERTAPYSSNRVPRTSNAADGYTGYSATSAYDPFPEYVLLDANDITKGIFMWLEVGFNQNVNYEAYKTIAAYLGPNGGTNNPAYDWLKGITPPPTHG</sequence>
<dbReference type="InterPro" id="IPR015889">
    <property type="entry name" value="Intradiol_dOase_core"/>
</dbReference>
<evidence type="ECO:0000313" key="3">
    <source>
        <dbReference type="EMBL" id="KAK4112248.1"/>
    </source>
</evidence>
<name>A0AAN6TDA2_9PEZI</name>
<evidence type="ECO:0000313" key="4">
    <source>
        <dbReference type="Proteomes" id="UP001302812"/>
    </source>
</evidence>
<dbReference type="SUPFAM" id="SSF49482">
    <property type="entry name" value="Aromatic compound dioxygenase"/>
    <property type="match status" value="1"/>
</dbReference>